<evidence type="ECO:0000259" key="15">
    <source>
        <dbReference type="PROSITE" id="PS50109"/>
    </source>
</evidence>
<proteinExistence type="predicted"/>
<dbReference type="SUPFAM" id="SSF55874">
    <property type="entry name" value="ATPase domain of HSP90 chaperone/DNA topoisomerase II/histidine kinase"/>
    <property type="match status" value="1"/>
</dbReference>
<dbReference type="InterPro" id="IPR036097">
    <property type="entry name" value="HisK_dim/P_sf"/>
</dbReference>
<dbReference type="FunFam" id="1.10.287.130:FF:000004">
    <property type="entry name" value="Ethylene receptor 1"/>
    <property type="match status" value="1"/>
</dbReference>
<evidence type="ECO:0000256" key="12">
    <source>
        <dbReference type="ARBA" id="ARBA00023012"/>
    </source>
</evidence>
<dbReference type="PANTHER" id="PTHR43711:SF1">
    <property type="entry name" value="HISTIDINE KINASE 1"/>
    <property type="match status" value="1"/>
</dbReference>
<feature type="domain" description="Histidine kinase" evidence="15">
    <location>
        <begin position="57"/>
        <end position="273"/>
    </location>
</feature>
<evidence type="ECO:0000313" key="17">
    <source>
        <dbReference type="Proteomes" id="UP000075578"/>
    </source>
</evidence>
<dbReference type="Gene3D" id="1.10.287.130">
    <property type="match status" value="1"/>
</dbReference>
<keyword evidence="5" id="KW-0597">Phosphoprotein</keyword>
<dbReference type="InterPro" id="IPR005467">
    <property type="entry name" value="His_kinase_dom"/>
</dbReference>
<keyword evidence="8" id="KW-0547">Nucleotide-binding</keyword>
<evidence type="ECO:0000256" key="7">
    <source>
        <dbReference type="ARBA" id="ARBA00022692"/>
    </source>
</evidence>
<evidence type="ECO:0000256" key="14">
    <source>
        <dbReference type="SAM" id="Coils"/>
    </source>
</evidence>
<dbReference type="CDD" id="cd16922">
    <property type="entry name" value="HATPase_EvgS-ArcB-TorS-like"/>
    <property type="match status" value="1"/>
</dbReference>
<dbReference type="InterPro" id="IPR036890">
    <property type="entry name" value="HATPase_C_sf"/>
</dbReference>
<keyword evidence="6" id="KW-0808">Transferase</keyword>
<dbReference type="InterPro" id="IPR003661">
    <property type="entry name" value="HisK_dim/P_dom"/>
</dbReference>
<accession>A0A150IX97</accession>
<dbReference type="Pfam" id="PF02518">
    <property type="entry name" value="HATPase_c"/>
    <property type="match status" value="1"/>
</dbReference>
<evidence type="ECO:0000313" key="16">
    <source>
        <dbReference type="EMBL" id="KYC49616.1"/>
    </source>
</evidence>
<dbReference type="InterPro" id="IPR004358">
    <property type="entry name" value="Sig_transdc_His_kin-like_C"/>
</dbReference>
<protein>
    <recommendedName>
        <fullName evidence="3">histidine kinase</fullName>
        <ecNumber evidence="3">2.7.13.3</ecNumber>
    </recommendedName>
</protein>
<dbReference type="PANTHER" id="PTHR43711">
    <property type="entry name" value="TWO-COMPONENT HISTIDINE KINASE"/>
    <property type="match status" value="1"/>
</dbReference>
<comment type="subcellular location">
    <subcellularLocation>
        <location evidence="2">Cell membrane</location>
    </subcellularLocation>
</comment>
<evidence type="ECO:0000256" key="2">
    <source>
        <dbReference type="ARBA" id="ARBA00004236"/>
    </source>
</evidence>
<dbReference type="EC" id="2.7.13.3" evidence="3"/>
<keyword evidence="11" id="KW-1133">Transmembrane helix</keyword>
<dbReference type="EMBL" id="LNGD01000099">
    <property type="protein sequence ID" value="KYC49616.1"/>
    <property type="molecule type" value="Genomic_DNA"/>
</dbReference>
<keyword evidence="4" id="KW-1003">Cell membrane</keyword>
<evidence type="ECO:0000256" key="8">
    <source>
        <dbReference type="ARBA" id="ARBA00022741"/>
    </source>
</evidence>
<dbReference type="PRINTS" id="PR00344">
    <property type="entry name" value="BCTRLSENSOR"/>
</dbReference>
<keyword evidence="10" id="KW-0067">ATP-binding</keyword>
<name>A0A150IX97_9EURY</name>
<keyword evidence="7" id="KW-0812">Transmembrane</keyword>
<gene>
    <name evidence="16" type="ORF">AMQ74_01401</name>
</gene>
<evidence type="ECO:0000256" key="5">
    <source>
        <dbReference type="ARBA" id="ARBA00022553"/>
    </source>
</evidence>
<dbReference type="FunFam" id="3.30.565.10:FF:000023">
    <property type="entry name" value="PAS domain-containing sensor histidine kinase"/>
    <property type="match status" value="1"/>
</dbReference>
<feature type="coiled-coil region" evidence="14">
    <location>
        <begin position="2"/>
        <end position="50"/>
    </location>
</feature>
<keyword evidence="14" id="KW-0175">Coiled coil</keyword>
<dbReference type="CDD" id="cd00082">
    <property type="entry name" value="HisKA"/>
    <property type="match status" value="1"/>
</dbReference>
<dbReference type="SMART" id="SM00388">
    <property type="entry name" value="HisKA"/>
    <property type="match status" value="1"/>
</dbReference>
<dbReference type="PROSITE" id="PS50109">
    <property type="entry name" value="HIS_KIN"/>
    <property type="match status" value="1"/>
</dbReference>
<dbReference type="SUPFAM" id="SSF47384">
    <property type="entry name" value="Homodimeric domain of signal transducing histidine kinase"/>
    <property type="match status" value="1"/>
</dbReference>
<dbReference type="GO" id="GO:0005886">
    <property type="term" value="C:plasma membrane"/>
    <property type="evidence" value="ECO:0007669"/>
    <property type="project" value="UniProtKB-SubCell"/>
</dbReference>
<dbReference type="SMART" id="SM00387">
    <property type="entry name" value="HATPase_c"/>
    <property type="match status" value="1"/>
</dbReference>
<comment type="caution">
    <text evidence="16">The sequence shown here is derived from an EMBL/GenBank/DDBJ whole genome shotgun (WGS) entry which is preliminary data.</text>
</comment>
<evidence type="ECO:0000256" key="10">
    <source>
        <dbReference type="ARBA" id="ARBA00022840"/>
    </source>
</evidence>
<evidence type="ECO:0000256" key="6">
    <source>
        <dbReference type="ARBA" id="ARBA00022679"/>
    </source>
</evidence>
<keyword evidence="13" id="KW-0472">Membrane</keyword>
<comment type="catalytic activity">
    <reaction evidence="1">
        <text>ATP + protein L-histidine = ADP + protein N-phospho-L-histidine.</text>
        <dbReference type="EC" id="2.7.13.3"/>
    </reaction>
</comment>
<sequence>MSKELKKSYEDLERKVKERTLELQKANKKLSETNIELVELNKKISEANSLKSQFLANISHELRTPLTSIIGFSEVVLNEAKLNEEQKDYLETILRNGEILLKLINDILELSRLDAGKSKLYLSEFNIRDVINKTLKIISPLSKDRNIWISINIEDIPDIIADEDKITEVLLNLLSNAIKFNVDNGKISVKAFKIDDHLRVEIEDSGIGIKQEDLDIIFDEFRQLDNPETKSYRGTGLGLPISRHYIEMHGGLLWAESEPGKGSTFIFEIPMKAEED</sequence>
<dbReference type="Proteomes" id="UP000075578">
    <property type="component" value="Unassembled WGS sequence"/>
</dbReference>
<dbReference type="Pfam" id="PF00512">
    <property type="entry name" value="HisKA"/>
    <property type="match status" value="1"/>
</dbReference>
<keyword evidence="9 16" id="KW-0418">Kinase</keyword>
<keyword evidence="12" id="KW-0902">Two-component regulatory system</keyword>
<evidence type="ECO:0000256" key="9">
    <source>
        <dbReference type="ARBA" id="ARBA00022777"/>
    </source>
</evidence>
<dbReference type="GO" id="GO:0005524">
    <property type="term" value="F:ATP binding"/>
    <property type="evidence" value="ECO:0007669"/>
    <property type="project" value="UniProtKB-KW"/>
</dbReference>
<evidence type="ECO:0000256" key="11">
    <source>
        <dbReference type="ARBA" id="ARBA00022989"/>
    </source>
</evidence>
<dbReference type="AlphaFoldDB" id="A0A150IX97"/>
<reference evidence="16 17" key="1">
    <citation type="journal article" date="2016" name="ISME J.">
        <title>Chasing the elusive Euryarchaeota class WSA2: genomes reveal a uniquely fastidious methyl-reducing methanogen.</title>
        <authorList>
            <person name="Nobu M.K."/>
            <person name="Narihiro T."/>
            <person name="Kuroda K."/>
            <person name="Mei R."/>
            <person name="Liu W.T."/>
        </authorList>
    </citation>
    <scope>NUCLEOTIDE SEQUENCE [LARGE SCALE GENOMIC DNA]</scope>
    <source>
        <strain evidence="16">U1lsi0528_Bin089</strain>
    </source>
</reference>
<dbReference type="InterPro" id="IPR050736">
    <property type="entry name" value="Sensor_HK_Regulatory"/>
</dbReference>
<dbReference type="GO" id="GO:0000155">
    <property type="term" value="F:phosphorelay sensor kinase activity"/>
    <property type="evidence" value="ECO:0007669"/>
    <property type="project" value="InterPro"/>
</dbReference>
<dbReference type="Gene3D" id="3.30.565.10">
    <property type="entry name" value="Histidine kinase-like ATPase, C-terminal domain"/>
    <property type="match status" value="1"/>
</dbReference>
<evidence type="ECO:0000256" key="1">
    <source>
        <dbReference type="ARBA" id="ARBA00000085"/>
    </source>
</evidence>
<dbReference type="InterPro" id="IPR003594">
    <property type="entry name" value="HATPase_dom"/>
</dbReference>
<evidence type="ECO:0000256" key="13">
    <source>
        <dbReference type="ARBA" id="ARBA00023136"/>
    </source>
</evidence>
<organism evidence="16 17">
    <name type="scientific">Candidatus Methanofastidiosum methylothiophilum</name>
    <dbReference type="NCBI Taxonomy" id="1705564"/>
    <lineage>
        <taxon>Archaea</taxon>
        <taxon>Methanobacteriati</taxon>
        <taxon>Methanobacteriota</taxon>
        <taxon>Stenosarchaea group</taxon>
        <taxon>Candidatus Methanofastidiosia</taxon>
        <taxon>Candidatus Methanofastidiosales</taxon>
        <taxon>Candidatus Methanofastidiosaceae</taxon>
        <taxon>Candidatus Methanofastidiosum</taxon>
    </lineage>
</organism>
<evidence type="ECO:0000256" key="4">
    <source>
        <dbReference type="ARBA" id="ARBA00022475"/>
    </source>
</evidence>
<evidence type="ECO:0000256" key="3">
    <source>
        <dbReference type="ARBA" id="ARBA00012438"/>
    </source>
</evidence>